<evidence type="ECO:0000313" key="9">
    <source>
        <dbReference type="EMBL" id="CAD5205803.1"/>
    </source>
</evidence>
<accession>A0A811JR32</accession>
<feature type="transmembrane region" description="Helical" evidence="7">
    <location>
        <begin position="205"/>
        <end position="229"/>
    </location>
</feature>
<comment type="caution">
    <text evidence="9">The sequence shown here is derived from an EMBL/GenBank/DDBJ whole genome shotgun (WGS) entry which is preliminary data.</text>
</comment>
<evidence type="ECO:0000256" key="7">
    <source>
        <dbReference type="RuleBase" id="RU079119"/>
    </source>
</evidence>
<comment type="similarity">
    <text evidence="7">Belongs to the DHHC palmitoyltransferase family.</text>
</comment>
<feature type="domain" description="Palmitoyltransferase DHHC" evidence="8">
    <location>
        <begin position="122"/>
        <end position="248"/>
    </location>
</feature>
<dbReference type="Pfam" id="PF01529">
    <property type="entry name" value="DHHC"/>
    <property type="match status" value="1"/>
</dbReference>
<evidence type="ECO:0000259" key="8">
    <source>
        <dbReference type="Pfam" id="PF01529"/>
    </source>
</evidence>
<keyword evidence="2 7" id="KW-0808">Transferase</keyword>
<sequence>MRVFFCRCGRSSNGTIYEGRNHCWGQRWCNKDICGLFCAAFTWFLMGYGEFCVIFIFMSTASVRPIVQGLNFILFQTFAILAFLSHLRTMMTDPGAVPKGTLTDEYYKHMQAQQTRGEPLYQCHKCAAIKPSRAHHCSVCDRCIKRMDHHCPWVNNCVGEGNQRYFVLFTLYIACMSLHALFWTICQFVQCVNTDFRGCSYFNGPATTIMLIFLLFETILFSIFTLVMFGTQLSAICSDQTGIESLRKENHKANDGMKNMQVVFGGPFSLDWFNPLSNRFVSEKAYEFSV</sequence>
<dbReference type="InterPro" id="IPR039859">
    <property type="entry name" value="PFA4/ZDH16/20/ERF2-like"/>
</dbReference>
<feature type="transmembrane region" description="Helical" evidence="7">
    <location>
        <begin position="36"/>
        <end position="60"/>
    </location>
</feature>
<dbReference type="GO" id="GO:0019706">
    <property type="term" value="F:protein-cysteine S-palmitoyltransferase activity"/>
    <property type="evidence" value="ECO:0007669"/>
    <property type="project" value="UniProtKB-EC"/>
</dbReference>
<dbReference type="Proteomes" id="UP000614601">
    <property type="component" value="Unassembled WGS sequence"/>
</dbReference>
<evidence type="ECO:0000256" key="3">
    <source>
        <dbReference type="ARBA" id="ARBA00022692"/>
    </source>
</evidence>
<keyword evidence="5 7" id="KW-0472">Membrane</keyword>
<dbReference type="EMBL" id="CAJFCW020000001">
    <property type="protein sequence ID" value="CAG9079307.1"/>
    <property type="molecule type" value="Genomic_DNA"/>
</dbReference>
<comment type="domain">
    <text evidence="7">The DHHC domain is required for palmitoyltransferase activity.</text>
</comment>
<organism evidence="9 10">
    <name type="scientific">Bursaphelenchus okinawaensis</name>
    <dbReference type="NCBI Taxonomy" id="465554"/>
    <lineage>
        <taxon>Eukaryota</taxon>
        <taxon>Metazoa</taxon>
        <taxon>Ecdysozoa</taxon>
        <taxon>Nematoda</taxon>
        <taxon>Chromadorea</taxon>
        <taxon>Rhabditida</taxon>
        <taxon>Tylenchina</taxon>
        <taxon>Tylenchomorpha</taxon>
        <taxon>Aphelenchoidea</taxon>
        <taxon>Aphelenchoididae</taxon>
        <taxon>Bursaphelenchus</taxon>
    </lineage>
</organism>
<evidence type="ECO:0000256" key="6">
    <source>
        <dbReference type="ARBA" id="ARBA00023315"/>
    </source>
</evidence>
<proteinExistence type="inferred from homology"/>
<comment type="subcellular location">
    <subcellularLocation>
        <location evidence="1">Membrane</location>
        <topology evidence="1">Multi-pass membrane protein</topology>
    </subcellularLocation>
</comment>
<evidence type="ECO:0000256" key="5">
    <source>
        <dbReference type="ARBA" id="ARBA00023136"/>
    </source>
</evidence>
<feature type="transmembrane region" description="Helical" evidence="7">
    <location>
        <begin position="66"/>
        <end position="84"/>
    </location>
</feature>
<dbReference type="AlphaFoldDB" id="A0A811JR32"/>
<gene>
    <name evidence="9" type="ORF">BOKJ2_LOCUS487</name>
</gene>
<keyword evidence="6 7" id="KW-0012">Acyltransferase</keyword>
<evidence type="ECO:0000256" key="2">
    <source>
        <dbReference type="ARBA" id="ARBA00022679"/>
    </source>
</evidence>
<evidence type="ECO:0000256" key="1">
    <source>
        <dbReference type="ARBA" id="ARBA00004141"/>
    </source>
</evidence>
<protein>
    <recommendedName>
        <fullName evidence="7">Palmitoyltransferase</fullName>
        <ecNumber evidence="7">2.3.1.225</ecNumber>
    </recommendedName>
</protein>
<dbReference type="PANTHER" id="PTHR12246">
    <property type="entry name" value="PALMITOYLTRANSFERASE ZDHHC16"/>
    <property type="match status" value="1"/>
</dbReference>
<keyword evidence="3 7" id="KW-0812">Transmembrane</keyword>
<keyword evidence="4 7" id="KW-1133">Transmembrane helix</keyword>
<dbReference type="EMBL" id="CAJFDH010000001">
    <property type="protein sequence ID" value="CAD5205803.1"/>
    <property type="molecule type" value="Genomic_DNA"/>
</dbReference>
<dbReference type="EC" id="2.3.1.225" evidence="7"/>
<comment type="catalytic activity">
    <reaction evidence="7">
        <text>L-cysteinyl-[protein] + hexadecanoyl-CoA = S-hexadecanoyl-L-cysteinyl-[protein] + CoA</text>
        <dbReference type="Rhea" id="RHEA:36683"/>
        <dbReference type="Rhea" id="RHEA-COMP:10131"/>
        <dbReference type="Rhea" id="RHEA-COMP:11032"/>
        <dbReference type="ChEBI" id="CHEBI:29950"/>
        <dbReference type="ChEBI" id="CHEBI:57287"/>
        <dbReference type="ChEBI" id="CHEBI:57379"/>
        <dbReference type="ChEBI" id="CHEBI:74151"/>
        <dbReference type="EC" id="2.3.1.225"/>
    </reaction>
</comment>
<reference evidence="9" key="1">
    <citation type="submission" date="2020-09" db="EMBL/GenBank/DDBJ databases">
        <authorList>
            <person name="Kikuchi T."/>
        </authorList>
    </citation>
    <scope>NUCLEOTIDE SEQUENCE</scope>
    <source>
        <strain evidence="9">SH1</strain>
    </source>
</reference>
<evidence type="ECO:0000313" key="10">
    <source>
        <dbReference type="Proteomes" id="UP000614601"/>
    </source>
</evidence>
<feature type="transmembrane region" description="Helical" evidence="7">
    <location>
        <begin position="165"/>
        <end position="185"/>
    </location>
</feature>
<dbReference type="Proteomes" id="UP000783686">
    <property type="component" value="Unassembled WGS sequence"/>
</dbReference>
<dbReference type="InterPro" id="IPR001594">
    <property type="entry name" value="Palmitoyltrfase_DHHC"/>
</dbReference>
<keyword evidence="10" id="KW-1185">Reference proteome</keyword>
<dbReference type="OrthoDB" id="331948at2759"/>
<name>A0A811JR32_9BILA</name>
<dbReference type="PROSITE" id="PS50216">
    <property type="entry name" value="DHHC"/>
    <property type="match status" value="1"/>
</dbReference>
<evidence type="ECO:0000256" key="4">
    <source>
        <dbReference type="ARBA" id="ARBA00022989"/>
    </source>
</evidence>
<dbReference type="GO" id="GO:0016020">
    <property type="term" value="C:membrane"/>
    <property type="evidence" value="ECO:0007669"/>
    <property type="project" value="UniProtKB-SubCell"/>
</dbReference>